<accession>A0A5C6FM67</accession>
<protein>
    <submittedName>
        <fullName evidence="1">Uncharacterized protein</fullName>
    </submittedName>
</protein>
<name>A0A5C6FM67_9PLAN</name>
<sequence>MINARSLNRCGRFGKSLDGIFRFPFLIASGNAKPRFTTRCLFVVVFCLFAADSPAEEVSPDLEAKMQTGFIELMDQADALEKRKHCLFVIGEIHETIAGNDLEIKPFYFIRIYQPRPRFEYLATVYAKSPEGFGSQDGQYWLQSAFCDGKMHRHQGSITRRYRGVVEDSREITGEPGGLSVVDAPWRLEPLKDLLGLPRTLIDHTKTPDPIEKCFFGYAKLSKTRQLALGHIESTWTGRHPDAAFEIEVTHDAANRYFPKRFKRYQIDQEQTISRSLIDWTKHGDLLLPRRGEMEGPIWRMRKQVDRRFYMKFHWLIGDQVPKQWTECGHPNYGHFVLDHFGRTYDRPNPNARPNFAGGVFWADPWTTPEDLFIEPDATTKTNR</sequence>
<reference evidence="1 2" key="1">
    <citation type="submission" date="2019-02" db="EMBL/GenBank/DDBJ databases">
        <title>Deep-cultivation of Planctomycetes and their phenomic and genomic characterization uncovers novel biology.</title>
        <authorList>
            <person name="Wiegand S."/>
            <person name="Jogler M."/>
            <person name="Boedeker C."/>
            <person name="Pinto D."/>
            <person name="Vollmers J."/>
            <person name="Rivas-Marin E."/>
            <person name="Kohn T."/>
            <person name="Peeters S.H."/>
            <person name="Heuer A."/>
            <person name="Rast P."/>
            <person name="Oberbeckmann S."/>
            <person name="Bunk B."/>
            <person name="Jeske O."/>
            <person name="Meyerdierks A."/>
            <person name="Storesund J.E."/>
            <person name="Kallscheuer N."/>
            <person name="Luecker S."/>
            <person name="Lage O.M."/>
            <person name="Pohl T."/>
            <person name="Merkel B.J."/>
            <person name="Hornburger P."/>
            <person name="Mueller R.-W."/>
            <person name="Bruemmer F."/>
            <person name="Labrenz M."/>
            <person name="Spormann A.M."/>
            <person name="Op Den Camp H."/>
            <person name="Overmann J."/>
            <person name="Amann R."/>
            <person name="Jetten M.S.M."/>
            <person name="Mascher T."/>
            <person name="Medema M.H."/>
            <person name="Devos D.P."/>
            <person name="Kaster A.-K."/>
            <person name="Ovreas L."/>
            <person name="Rohde M."/>
            <person name="Galperin M.Y."/>
            <person name="Jogler C."/>
        </authorList>
    </citation>
    <scope>NUCLEOTIDE SEQUENCE [LARGE SCALE GENOMIC DNA]</scope>
    <source>
        <strain evidence="1 2">V7</strain>
    </source>
</reference>
<gene>
    <name evidence="1" type="ORF">V7x_49900</name>
</gene>
<organism evidence="1 2">
    <name type="scientific">Crateriforma conspicua</name>
    <dbReference type="NCBI Taxonomy" id="2527996"/>
    <lineage>
        <taxon>Bacteria</taxon>
        <taxon>Pseudomonadati</taxon>
        <taxon>Planctomycetota</taxon>
        <taxon>Planctomycetia</taxon>
        <taxon>Planctomycetales</taxon>
        <taxon>Planctomycetaceae</taxon>
        <taxon>Crateriforma</taxon>
    </lineage>
</organism>
<evidence type="ECO:0000313" key="1">
    <source>
        <dbReference type="EMBL" id="TWU63250.1"/>
    </source>
</evidence>
<dbReference type="AlphaFoldDB" id="A0A5C6FM67"/>
<dbReference type="RefSeq" id="WP_197138302.1">
    <property type="nucleotide sequence ID" value="NZ_SJPZ01000002.1"/>
</dbReference>
<proteinExistence type="predicted"/>
<dbReference type="Proteomes" id="UP000316476">
    <property type="component" value="Unassembled WGS sequence"/>
</dbReference>
<comment type="caution">
    <text evidence="1">The sequence shown here is derived from an EMBL/GenBank/DDBJ whole genome shotgun (WGS) entry which is preliminary data.</text>
</comment>
<dbReference type="EMBL" id="SJPZ01000002">
    <property type="protein sequence ID" value="TWU63250.1"/>
    <property type="molecule type" value="Genomic_DNA"/>
</dbReference>
<evidence type="ECO:0000313" key="2">
    <source>
        <dbReference type="Proteomes" id="UP000316476"/>
    </source>
</evidence>